<dbReference type="PANTHER" id="PTHR33991:SF1">
    <property type="entry name" value="DNA REPAIR PROTEIN RECO"/>
    <property type="match status" value="1"/>
</dbReference>
<keyword evidence="4 7" id="KW-0233">DNA recombination</keyword>
<evidence type="ECO:0000256" key="2">
    <source>
        <dbReference type="ARBA" id="ARBA00021310"/>
    </source>
</evidence>
<dbReference type="HAMAP" id="MF_00201">
    <property type="entry name" value="RecO"/>
    <property type="match status" value="1"/>
</dbReference>
<evidence type="ECO:0000256" key="7">
    <source>
        <dbReference type="HAMAP-Rule" id="MF_00201"/>
    </source>
</evidence>
<dbReference type="AlphaFoldDB" id="A0A939H900"/>
<protein>
    <recommendedName>
        <fullName evidence="2 7">DNA repair protein RecO</fullName>
    </recommendedName>
    <alternativeName>
        <fullName evidence="6 7">Recombination protein O</fullName>
    </alternativeName>
</protein>
<evidence type="ECO:0000256" key="5">
    <source>
        <dbReference type="ARBA" id="ARBA00023204"/>
    </source>
</evidence>
<dbReference type="InterPro" id="IPR037278">
    <property type="entry name" value="ARFGAP/RecO"/>
</dbReference>
<dbReference type="EMBL" id="JAFNJU010000001">
    <property type="protein sequence ID" value="MBO1263860.1"/>
    <property type="molecule type" value="Genomic_DNA"/>
</dbReference>
<dbReference type="Gene3D" id="1.20.1440.120">
    <property type="entry name" value="Recombination protein O, C-terminal domain"/>
    <property type="match status" value="1"/>
</dbReference>
<dbReference type="NCBIfam" id="TIGR00613">
    <property type="entry name" value="reco"/>
    <property type="match status" value="1"/>
</dbReference>
<comment type="similarity">
    <text evidence="1 7">Belongs to the RecO family.</text>
</comment>
<comment type="function">
    <text evidence="7">Involved in DNA repair and RecF pathway recombination.</text>
</comment>
<dbReference type="Pfam" id="PF11967">
    <property type="entry name" value="RecO_N"/>
    <property type="match status" value="1"/>
</dbReference>
<gene>
    <name evidence="7 9" type="primary">recO</name>
    <name evidence="9" type="ORF">J3A84_02220</name>
</gene>
<dbReference type="Pfam" id="PF02565">
    <property type="entry name" value="RecO_C"/>
    <property type="match status" value="2"/>
</dbReference>
<evidence type="ECO:0000259" key="8">
    <source>
        <dbReference type="Pfam" id="PF11967"/>
    </source>
</evidence>
<dbReference type="RefSeq" id="WP_207598362.1">
    <property type="nucleotide sequence ID" value="NZ_JAFNJU010000001.1"/>
</dbReference>
<name>A0A939H900_9CLOT</name>
<dbReference type="GO" id="GO:0006310">
    <property type="term" value="P:DNA recombination"/>
    <property type="evidence" value="ECO:0007669"/>
    <property type="project" value="UniProtKB-UniRule"/>
</dbReference>
<evidence type="ECO:0000256" key="3">
    <source>
        <dbReference type="ARBA" id="ARBA00022763"/>
    </source>
</evidence>
<dbReference type="Proteomes" id="UP000664218">
    <property type="component" value="Unassembled WGS sequence"/>
</dbReference>
<keyword evidence="10" id="KW-1185">Reference proteome</keyword>
<evidence type="ECO:0000256" key="1">
    <source>
        <dbReference type="ARBA" id="ARBA00007452"/>
    </source>
</evidence>
<dbReference type="GO" id="GO:0006302">
    <property type="term" value="P:double-strand break repair"/>
    <property type="evidence" value="ECO:0007669"/>
    <property type="project" value="TreeGrafter"/>
</dbReference>
<evidence type="ECO:0000256" key="6">
    <source>
        <dbReference type="ARBA" id="ARBA00033409"/>
    </source>
</evidence>
<keyword evidence="5 7" id="KW-0234">DNA repair</keyword>
<dbReference type="GO" id="GO:0043590">
    <property type="term" value="C:bacterial nucleoid"/>
    <property type="evidence" value="ECO:0007669"/>
    <property type="project" value="TreeGrafter"/>
</dbReference>
<accession>A0A939H900</accession>
<dbReference type="PANTHER" id="PTHR33991">
    <property type="entry name" value="DNA REPAIR PROTEIN RECO"/>
    <property type="match status" value="1"/>
</dbReference>
<dbReference type="InterPro" id="IPR012340">
    <property type="entry name" value="NA-bd_OB-fold"/>
</dbReference>
<dbReference type="Gene3D" id="2.40.50.140">
    <property type="entry name" value="Nucleic acid-binding proteins"/>
    <property type="match status" value="1"/>
</dbReference>
<dbReference type="InterPro" id="IPR022572">
    <property type="entry name" value="DNA_rep/recomb_RecO_N"/>
</dbReference>
<evidence type="ECO:0000313" key="10">
    <source>
        <dbReference type="Proteomes" id="UP000664218"/>
    </source>
</evidence>
<feature type="domain" description="DNA replication/recombination mediator RecO N-terminal" evidence="8">
    <location>
        <begin position="2"/>
        <end position="74"/>
    </location>
</feature>
<evidence type="ECO:0000256" key="4">
    <source>
        <dbReference type="ARBA" id="ARBA00023172"/>
    </source>
</evidence>
<dbReference type="SUPFAM" id="SSF50249">
    <property type="entry name" value="Nucleic acid-binding proteins"/>
    <property type="match status" value="1"/>
</dbReference>
<organism evidence="9 10">
    <name type="scientific">Proteiniclasticum aestuarii</name>
    <dbReference type="NCBI Taxonomy" id="2817862"/>
    <lineage>
        <taxon>Bacteria</taxon>
        <taxon>Bacillati</taxon>
        <taxon>Bacillota</taxon>
        <taxon>Clostridia</taxon>
        <taxon>Eubacteriales</taxon>
        <taxon>Clostridiaceae</taxon>
        <taxon>Proteiniclasticum</taxon>
    </lineage>
</organism>
<dbReference type="InterPro" id="IPR042242">
    <property type="entry name" value="RecO_C"/>
</dbReference>
<reference evidence="9" key="1">
    <citation type="submission" date="2021-03" db="EMBL/GenBank/DDBJ databases">
        <title>Proteiniclasticum marinus sp. nov., isolated from tidal flat sediment.</title>
        <authorList>
            <person name="Namirimu T."/>
            <person name="Yang J.-A."/>
            <person name="Yang S.-H."/>
            <person name="Kim Y.-J."/>
            <person name="Kwon K.K."/>
        </authorList>
    </citation>
    <scope>NUCLEOTIDE SEQUENCE</scope>
    <source>
        <strain evidence="9">SCR006</strain>
    </source>
</reference>
<keyword evidence="3 7" id="KW-0227">DNA damage</keyword>
<sequence>MKGVILKTMDYKEKDKLMWVYTEEFGKISVLCKGVRSQKSKFQSLVRPLLFGDFLVYKGKSLYSLNEGNIINSFSKLSTTLELLTYGSYYVELVDIVSIDGEPQATLYRNLVTALYLLETDALDMEVLTLAYEIKLIGLTGFSVGKEMVPFEISQGAVKTAEFLQKSDFAKIHVLKVDERIKKELQSVTSYIIKESYQRRPKSLDMLKYM</sequence>
<proteinExistence type="inferred from homology"/>
<comment type="caution">
    <text evidence="9">The sequence shown here is derived from an EMBL/GenBank/DDBJ whole genome shotgun (WGS) entry which is preliminary data.</text>
</comment>
<evidence type="ECO:0000313" key="9">
    <source>
        <dbReference type="EMBL" id="MBO1263860.1"/>
    </source>
</evidence>
<dbReference type="InterPro" id="IPR003717">
    <property type="entry name" value="RecO"/>
</dbReference>
<dbReference type="SUPFAM" id="SSF57863">
    <property type="entry name" value="ArfGap/RecO-like zinc finger"/>
    <property type="match status" value="1"/>
</dbReference>